<keyword evidence="1" id="KW-0808">Transferase</keyword>
<evidence type="ECO:0000313" key="1">
    <source>
        <dbReference type="EMBL" id="HIH07820.1"/>
    </source>
</evidence>
<gene>
    <name evidence="1" type="ORF">HA237_00450</name>
</gene>
<accession>A0A7J4ISL5</accession>
<dbReference type="EMBL" id="DUFG01000004">
    <property type="protein sequence ID" value="HIH07820.1"/>
    <property type="molecule type" value="Genomic_DNA"/>
</dbReference>
<name>A0A7J4ISL5_9ARCH</name>
<dbReference type="Pfam" id="PF08843">
    <property type="entry name" value="AbiEii"/>
    <property type="match status" value="1"/>
</dbReference>
<dbReference type="InterPro" id="IPR014942">
    <property type="entry name" value="AbiEii"/>
</dbReference>
<dbReference type="GO" id="GO:0016740">
    <property type="term" value="F:transferase activity"/>
    <property type="evidence" value="ECO:0007669"/>
    <property type="project" value="UniProtKB-KW"/>
</dbReference>
<proteinExistence type="predicted"/>
<dbReference type="Gene3D" id="3.10.450.620">
    <property type="entry name" value="JHP933, nucleotidyltransferase-like core domain"/>
    <property type="match status" value="1"/>
</dbReference>
<dbReference type="Proteomes" id="UP000577419">
    <property type="component" value="Unassembled WGS sequence"/>
</dbReference>
<evidence type="ECO:0000313" key="2">
    <source>
        <dbReference type="Proteomes" id="UP000577419"/>
    </source>
</evidence>
<protein>
    <submittedName>
        <fullName evidence="1">Nucleotidyl transferase AbiEii/AbiGii toxin family protein</fullName>
    </submittedName>
</protein>
<organism evidence="1 2">
    <name type="scientific">Candidatus Iainarchaeum sp</name>
    <dbReference type="NCBI Taxonomy" id="3101447"/>
    <lineage>
        <taxon>Archaea</taxon>
        <taxon>Candidatus Iainarchaeota</taxon>
        <taxon>Candidatus Iainarchaeia</taxon>
        <taxon>Candidatus Iainarchaeales</taxon>
        <taxon>Candidatus Iainarchaeaceae</taxon>
        <taxon>Candidatus Iainarchaeum</taxon>
    </lineage>
</organism>
<comment type="caution">
    <text evidence="1">The sequence shown here is derived from an EMBL/GenBank/DDBJ whole genome shotgun (WGS) entry which is preliminary data.</text>
</comment>
<dbReference type="AlphaFoldDB" id="A0A7J4ISL5"/>
<reference evidence="2" key="1">
    <citation type="journal article" date="2020" name="bioRxiv">
        <title>A rank-normalized archaeal taxonomy based on genome phylogeny resolves widespread incomplete and uneven classifications.</title>
        <authorList>
            <person name="Rinke C."/>
            <person name="Chuvochina M."/>
            <person name="Mussig A.J."/>
            <person name="Chaumeil P.-A."/>
            <person name="Waite D.W."/>
            <person name="Whitman W.B."/>
            <person name="Parks D.H."/>
            <person name="Hugenholtz P."/>
        </authorList>
    </citation>
    <scope>NUCLEOTIDE SEQUENCE [LARGE SCALE GENOMIC DNA]</scope>
</reference>
<sequence length="214" mass="24401">MGIPLYNRLKKQSHREIAALQDLVVDAVYATEENAVLHGGTAIWRCFQGQRFSEDLDFYFKPKESFKESLGNKLKSLNAEITKFRKTSNAIYAKVKSDRTEISLEIALRSFGKPVASEYEKADGAFIDVFTPTAEELLIEKLSAYKNRKLVRDVFDVYFLSRVVDEKKIREKISGTLKELPRPIDEQNLKNIVISGAVPSFDQMTEKIKARLST</sequence>